<dbReference type="EMBL" id="PGCJ01000320">
    <property type="protein sequence ID" value="PLW32528.1"/>
    <property type="molecule type" value="Genomic_DNA"/>
</dbReference>
<comment type="caution">
    <text evidence="3">The sequence shown here is derived from an EMBL/GenBank/DDBJ whole genome shotgun (WGS) entry which is preliminary data.</text>
</comment>
<feature type="chain" id="PRO_5015008563" evidence="2">
    <location>
        <begin position="21"/>
        <end position="148"/>
    </location>
</feature>
<sequence length="148" mass="15572">MDQFSFIAILVLIALQSVVAVPLVARQSGQSSQFFDSSAFESSIQPGMKAPDSSDTSMPGPMNPWGTTGNWEGTRVRNPYSNDNGVQPGDDPDGDLPGTVEDPNEGPRNPAQPFPENHYGTAGDYPGTTVRYPTGPNGVMPGQGGMGN</sequence>
<feature type="region of interest" description="Disordered" evidence="1">
    <location>
        <begin position="31"/>
        <end position="148"/>
    </location>
</feature>
<evidence type="ECO:0000313" key="4">
    <source>
        <dbReference type="Proteomes" id="UP000235388"/>
    </source>
</evidence>
<proteinExistence type="predicted"/>
<evidence type="ECO:0000313" key="3">
    <source>
        <dbReference type="EMBL" id="PLW32528.1"/>
    </source>
</evidence>
<dbReference type="Proteomes" id="UP000235388">
    <property type="component" value="Unassembled WGS sequence"/>
</dbReference>
<organism evidence="3 4">
    <name type="scientific">Puccinia coronata f. sp. avenae</name>
    <dbReference type="NCBI Taxonomy" id="200324"/>
    <lineage>
        <taxon>Eukaryota</taxon>
        <taxon>Fungi</taxon>
        <taxon>Dikarya</taxon>
        <taxon>Basidiomycota</taxon>
        <taxon>Pucciniomycotina</taxon>
        <taxon>Pucciniomycetes</taxon>
        <taxon>Pucciniales</taxon>
        <taxon>Pucciniaceae</taxon>
        <taxon>Puccinia</taxon>
    </lineage>
</organism>
<accession>A0A2N5U4B6</accession>
<evidence type="ECO:0000256" key="2">
    <source>
        <dbReference type="SAM" id="SignalP"/>
    </source>
</evidence>
<reference evidence="3 4" key="1">
    <citation type="submission" date="2017-11" db="EMBL/GenBank/DDBJ databases">
        <title>De novo assembly and phasing of dikaryotic genomes from two isolates of Puccinia coronata f. sp. avenae, the causal agent of oat crown rust.</title>
        <authorList>
            <person name="Miller M.E."/>
            <person name="Zhang Y."/>
            <person name="Omidvar V."/>
            <person name="Sperschneider J."/>
            <person name="Schwessinger B."/>
            <person name="Raley C."/>
            <person name="Palmer J.M."/>
            <person name="Garnica D."/>
            <person name="Upadhyaya N."/>
            <person name="Rathjen J."/>
            <person name="Taylor J.M."/>
            <person name="Park R.F."/>
            <person name="Dodds P.N."/>
            <person name="Hirsch C.D."/>
            <person name="Kianian S.F."/>
            <person name="Figueroa M."/>
        </authorList>
    </citation>
    <scope>NUCLEOTIDE SEQUENCE [LARGE SCALE GENOMIC DNA]</scope>
    <source>
        <strain evidence="3">12NC29</strain>
    </source>
</reference>
<dbReference type="AlphaFoldDB" id="A0A2N5U4B6"/>
<feature type="compositionally biased region" description="Low complexity" evidence="1">
    <location>
        <begin position="31"/>
        <end position="43"/>
    </location>
</feature>
<keyword evidence="4" id="KW-1185">Reference proteome</keyword>
<keyword evidence="2" id="KW-0732">Signal</keyword>
<feature type="signal peptide" evidence="2">
    <location>
        <begin position="1"/>
        <end position="20"/>
    </location>
</feature>
<name>A0A2N5U4B6_9BASI</name>
<protein>
    <submittedName>
        <fullName evidence="3">Uncharacterized protein</fullName>
    </submittedName>
</protein>
<gene>
    <name evidence="3" type="ORF">PCANC_22444</name>
</gene>
<evidence type="ECO:0000256" key="1">
    <source>
        <dbReference type="SAM" id="MobiDB-lite"/>
    </source>
</evidence>